<dbReference type="GO" id="GO:0006635">
    <property type="term" value="P:fatty acid beta-oxidation"/>
    <property type="evidence" value="ECO:0007669"/>
    <property type="project" value="TreeGrafter"/>
</dbReference>
<name>A0A7W4W3Z9_9GAMM</name>
<evidence type="ECO:0000313" key="1">
    <source>
        <dbReference type="EMBL" id="MBB3046920.1"/>
    </source>
</evidence>
<dbReference type="Proteomes" id="UP000537130">
    <property type="component" value="Unassembled WGS sequence"/>
</dbReference>
<organism evidence="1 2">
    <name type="scientific">Litorivivens lipolytica</name>
    <dbReference type="NCBI Taxonomy" id="1524264"/>
    <lineage>
        <taxon>Bacteria</taxon>
        <taxon>Pseudomonadati</taxon>
        <taxon>Pseudomonadota</taxon>
        <taxon>Gammaproteobacteria</taxon>
        <taxon>Litorivivens</taxon>
    </lineage>
</organism>
<evidence type="ECO:0000313" key="2">
    <source>
        <dbReference type="Proteomes" id="UP000537130"/>
    </source>
</evidence>
<dbReference type="PANTHER" id="PTHR11941:SF75">
    <property type="entry name" value="ENOYL-COA HYDRATASE_ISOMERASE FAMILY PROTEIN"/>
    <property type="match status" value="1"/>
</dbReference>
<dbReference type="Pfam" id="PF00378">
    <property type="entry name" value="ECH_1"/>
    <property type="match status" value="1"/>
</dbReference>
<dbReference type="Gene3D" id="3.90.226.10">
    <property type="entry name" value="2-enoyl-CoA Hydratase, Chain A, domain 1"/>
    <property type="match status" value="1"/>
</dbReference>
<dbReference type="EMBL" id="JACHWY010000001">
    <property type="protein sequence ID" value="MBB3046920.1"/>
    <property type="molecule type" value="Genomic_DNA"/>
</dbReference>
<comment type="caution">
    <text evidence="1">The sequence shown here is derived from an EMBL/GenBank/DDBJ whole genome shotgun (WGS) entry which is preliminary data.</text>
</comment>
<sequence>MALTLDTENSTATLTMAEEGKFNPDSLAAFNAALDKVVEDSSVTLLLITGRDKNFSQGLDLEFLDSAEPEAAIGFVKDCMHMVARLLQFPVPVVSVINGHAFGLGFMIAIASDYSVMCADKGFMCLPEIDLGMTLEAGMNALVTGKLQGRVLRDALLTGKRFGGDEAAQAGIVDAATTVDQLMARAEELAQPMRGKDRKTLSGLKADIHHPILSVIEQPVAL</sequence>
<protein>
    <submittedName>
        <fullName evidence="1">Enoyl-CoA hydratase/carnithine racemase</fullName>
    </submittedName>
</protein>
<reference evidence="1 2" key="1">
    <citation type="submission" date="2020-08" db="EMBL/GenBank/DDBJ databases">
        <title>Genomic Encyclopedia of Type Strains, Phase III (KMG-III): the genomes of soil and plant-associated and newly described type strains.</title>
        <authorList>
            <person name="Whitman W."/>
        </authorList>
    </citation>
    <scope>NUCLEOTIDE SEQUENCE [LARGE SCALE GENOMIC DNA]</scope>
    <source>
        <strain evidence="1 2">CECT 8654</strain>
    </source>
</reference>
<dbReference type="GO" id="GO:0004165">
    <property type="term" value="F:delta(3)-delta(2)-enoyl-CoA isomerase activity"/>
    <property type="evidence" value="ECO:0007669"/>
    <property type="project" value="TreeGrafter"/>
</dbReference>
<dbReference type="InterPro" id="IPR001753">
    <property type="entry name" value="Enoyl-CoA_hydra/iso"/>
</dbReference>
<proteinExistence type="predicted"/>
<keyword evidence="2" id="KW-1185">Reference proteome</keyword>
<dbReference type="AlphaFoldDB" id="A0A7W4W3Z9"/>
<gene>
    <name evidence="1" type="ORF">FHR99_001156</name>
</gene>
<dbReference type="SUPFAM" id="SSF52096">
    <property type="entry name" value="ClpP/crotonase"/>
    <property type="match status" value="1"/>
</dbReference>
<dbReference type="CDD" id="cd06558">
    <property type="entry name" value="crotonase-like"/>
    <property type="match status" value="1"/>
</dbReference>
<dbReference type="InterPro" id="IPR029045">
    <property type="entry name" value="ClpP/crotonase-like_dom_sf"/>
</dbReference>
<dbReference type="RefSeq" id="WP_246386463.1">
    <property type="nucleotide sequence ID" value="NZ_JACHWY010000001.1"/>
</dbReference>
<dbReference type="PANTHER" id="PTHR11941">
    <property type="entry name" value="ENOYL-COA HYDRATASE-RELATED"/>
    <property type="match status" value="1"/>
</dbReference>
<accession>A0A7W4W3Z9</accession>